<accession>A0A1B2EHJ2</accession>
<dbReference type="AlphaFoldDB" id="A0A1B2EHJ2"/>
<organism evidence="1">
    <name type="scientific">Microvirga ossetica</name>
    <dbReference type="NCBI Taxonomy" id="1882682"/>
    <lineage>
        <taxon>Bacteria</taxon>
        <taxon>Pseudomonadati</taxon>
        <taxon>Pseudomonadota</taxon>
        <taxon>Alphaproteobacteria</taxon>
        <taxon>Hyphomicrobiales</taxon>
        <taxon>Methylobacteriaceae</taxon>
        <taxon>Microvirga</taxon>
    </lineage>
</organism>
<dbReference type="KEGG" id="moc:BB934_15260"/>
<reference evidence="1" key="1">
    <citation type="submission" date="2016-07" db="EMBL/GenBank/DDBJ databases">
        <title>Microvirga ossetica sp. nov. a new species of rhizobia isolated from root nodules of the legume species Vicia alpestris Steven originated from North Ossetia region in the Caucasus.</title>
        <authorList>
            <person name="Safronova V.I."/>
            <person name="Kuznetsova I.G."/>
            <person name="Sazanova A.L."/>
            <person name="Belimov A."/>
            <person name="Andronov E."/>
            <person name="Osledkin Y.S."/>
            <person name="Onishchuk O.P."/>
            <person name="Kurchak O.N."/>
            <person name="Shaposhnikov A.I."/>
            <person name="Willems A."/>
            <person name="Tikhonovich I.A."/>
        </authorList>
    </citation>
    <scope>NUCLEOTIDE SEQUENCE [LARGE SCALE GENOMIC DNA]</scope>
    <source>
        <strain evidence="1">V5/3M</strain>
    </source>
</reference>
<gene>
    <name evidence="1" type="ORF">BB934_15260</name>
</gene>
<evidence type="ECO:0000313" key="1">
    <source>
        <dbReference type="EMBL" id="ANY79409.1"/>
    </source>
</evidence>
<dbReference type="OrthoDB" id="7269818at2"/>
<dbReference type="EMBL" id="CP016616">
    <property type="protein sequence ID" value="ANY79409.1"/>
    <property type="molecule type" value="Genomic_DNA"/>
</dbReference>
<proteinExistence type="predicted"/>
<protein>
    <submittedName>
        <fullName evidence="1">Uncharacterized protein</fullName>
    </submittedName>
</protein>
<dbReference type="RefSeq" id="WP_099510419.1">
    <property type="nucleotide sequence ID" value="NZ_CP016616.1"/>
</dbReference>
<name>A0A1B2EHJ2_9HYPH</name>
<sequence length="96" mass="10897">MTDTPTRRIGLPWYRREDYPRIRDMMSDRHNLAPTYDAWLAAAENNESVGRAAGLQIARIPIEPDAFARWCAEKGVEPGSAARMEYVSEKSAERDA</sequence>